<dbReference type="InterPro" id="IPR049468">
    <property type="entry name" value="Restrct_endonuc-II-like_dom"/>
</dbReference>
<dbReference type="PANTHER" id="PTHR43788:SF8">
    <property type="entry name" value="DNA-BINDING PROTEIN SMUBP-2"/>
    <property type="match status" value="1"/>
</dbReference>
<keyword evidence="5" id="KW-0067">ATP-binding</keyword>
<dbReference type="RefSeq" id="WP_096862968.1">
    <property type="nucleotide sequence ID" value="NZ_CP023668.1"/>
</dbReference>
<dbReference type="AlphaFoldDB" id="A0A291ISE9"/>
<organism evidence="6 7">
    <name type="scientific">Mesoplasma lactucae ATCC 49193</name>
    <dbReference type="NCBI Taxonomy" id="81460"/>
    <lineage>
        <taxon>Bacteria</taxon>
        <taxon>Bacillati</taxon>
        <taxon>Mycoplasmatota</taxon>
        <taxon>Mollicutes</taxon>
        <taxon>Entomoplasmatales</taxon>
        <taxon>Entomoplasmataceae</taxon>
        <taxon>Mesoplasma</taxon>
    </lineage>
</organism>
<evidence type="ECO:0000256" key="4">
    <source>
        <dbReference type="ARBA" id="ARBA00022806"/>
    </source>
</evidence>
<evidence type="ECO:0000256" key="3">
    <source>
        <dbReference type="ARBA" id="ARBA00022801"/>
    </source>
</evidence>
<dbReference type="CDD" id="cd18808">
    <property type="entry name" value="SF1_C_Upf1"/>
    <property type="match status" value="1"/>
</dbReference>
<dbReference type="InterPro" id="IPR027417">
    <property type="entry name" value="P-loop_NTPase"/>
</dbReference>
<dbReference type="PANTHER" id="PTHR43788">
    <property type="entry name" value="DNA2/NAM7 HELICASE FAMILY MEMBER"/>
    <property type="match status" value="1"/>
</dbReference>
<dbReference type="OrthoDB" id="9757917at2"/>
<dbReference type="Gene3D" id="3.40.50.300">
    <property type="entry name" value="P-loop containing nucleotide triphosphate hydrolases"/>
    <property type="match status" value="2"/>
</dbReference>
<evidence type="ECO:0000256" key="5">
    <source>
        <dbReference type="ARBA" id="ARBA00022840"/>
    </source>
</evidence>
<keyword evidence="4" id="KW-0347">Helicase</keyword>
<dbReference type="GO" id="GO:0016787">
    <property type="term" value="F:hydrolase activity"/>
    <property type="evidence" value="ECO:0007669"/>
    <property type="project" value="UniProtKB-KW"/>
</dbReference>
<dbReference type="GO" id="GO:0043139">
    <property type="term" value="F:5'-3' DNA helicase activity"/>
    <property type="evidence" value="ECO:0007669"/>
    <property type="project" value="TreeGrafter"/>
</dbReference>
<evidence type="ECO:0000313" key="6">
    <source>
        <dbReference type="EMBL" id="ATG97680.1"/>
    </source>
</evidence>
<gene>
    <name evidence="6" type="ORF">CP520_02990</name>
</gene>
<reference evidence="6 7" key="1">
    <citation type="submission" date="2017-09" db="EMBL/GenBank/DDBJ databases">
        <title>SPAdes assembly of the Mesoplasma lactucae genome.</title>
        <authorList>
            <person name="Knight T.F."/>
            <person name="Rubinstein R."/>
            <person name="Citino T."/>
        </authorList>
    </citation>
    <scope>NUCLEOTIDE SEQUENCE [LARGE SCALE GENOMIC DNA]</scope>
    <source>
        <strain evidence="6 7">831-C4</strain>
    </source>
</reference>
<evidence type="ECO:0000256" key="2">
    <source>
        <dbReference type="ARBA" id="ARBA00022741"/>
    </source>
</evidence>
<dbReference type="EMBL" id="CP023668">
    <property type="protein sequence ID" value="ATG97680.1"/>
    <property type="molecule type" value="Genomic_DNA"/>
</dbReference>
<dbReference type="Pfam" id="PF18741">
    <property type="entry name" value="MTES_1575"/>
    <property type="match status" value="1"/>
</dbReference>
<dbReference type="InterPro" id="IPR041679">
    <property type="entry name" value="DNA2/NAM7-like_C"/>
</dbReference>
<comment type="similarity">
    <text evidence="1">Belongs to the DNA2/NAM7 helicase family.</text>
</comment>
<protein>
    <submittedName>
        <fullName evidence="6">Uncharacterized protein</fullName>
    </submittedName>
</protein>
<dbReference type="InterPro" id="IPR047187">
    <property type="entry name" value="SF1_C_Upf1"/>
</dbReference>
<accession>A0A291ISE9</accession>
<keyword evidence="2" id="KW-0547">Nucleotide-binding</keyword>
<name>A0A291ISE9_9MOLU</name>
<dbReference type="KEGG" id="mlac:CP520_02990"/>
<evidence type="ECO:0000256" key="1">
    <source>
        <dbReference type="ARBA" id="ARBA00007913"/>
    </source>
</evidence>
<dbReference type="InterPro" id="IPR050534">
    <property type="entry name" value="Coronavir_polyprotein_1ab"/>
</dbReference>
<dbReference type="InterPro" id="IPR041677">
    <property type="entry name" value="DNA2/NAM7_AAA_11"/>
</dbReference>
<dbReference type="Gene3D" id="3.40.960.10">
    <property type="entry name" value="VSR Endonuclease"/>
    <property type="match status" value="1"/>
</dbReference>
<dbReference type="SUPFAM" id="SSF52540">
    <property type="entry name" value="P-loop containing nucleoside triphosphate hydrolases"/>
    <property type="match status" value="1"/>
</dbReference>
<dbReference type="Pfam" id="PF13087">
    <property type="entry name" value="AAA_12"/>
    <property type="match status" value="1"/>
</dbReference>
<proteinExistence type="inferred from homology"/>
<dbReference type="Pfam" id="PF13086">
    <property type="entry name" value="AAA_11"/>
    <property type="match status" value="1"/>
</dbReference>
<dbReference type="GO" id="GO:0005524">
    <property type="term" value="F:ATP binding"/>
    <property type="evidence" value="ECO:0007669"/>
    <property type="project" value="UniProtKB-KW"/>
</dbReference>
<sequence>MSEKENKYKQLLNNLLDIKTRGDQAVFTNIENALMFDVYNKFGKSVEGKILNQNECTFPADDLDYILLLAELPKAETKEEVLELFERYNVPLTQRNRELIKKSSDLERTKESLDREFSEKEQKSNIKWQQYRRKVIDEYTQSNVWPLYVGTGYISLASPVRNLYAPCFLKEVQINYDNNKNQVVLKTNGDWVINEKLLFMLNESGYVIDAEIFKDDDSLEKLKTTFEEVCRVKFPIEPIAPFENIKSYDIKNTIIQTHPGVVLGWFRPGGGKLRQRMLDIIANDELDSILDVEFDKNIYKDNIDDFVKDTNSVIYHIQPSNFSQEIALISALKQNTIIWGPPGTGKSQVIANVIANILEKGKTALVASQKKAALDVLKKRLGKISKFVFFAQNSDMSKREFYEPLQDFISTFENYRRDITEKIYSKPLMSKEEFQMLWTLNREKEDGVYDNSLKLLEQFNDNISVLENLFKLNPNWKYPNNSFDKKQMAKDIMNLNNIQPDKTLGFIKTTPKSIKYAVDILINIYNMNPDDNLDVNLVMELTSKTTLKDVLDLKNVAKTKIRPSEFKSDEDYLTSVFCARLYNKLSQWHYSYDDRYYKYSSFANAIRAGRALPYKFMNKFQDIIQEFFPVMVITPQDIMPWWETESLDYAILDESSQMFLEVGLPLISYAKIKVLAGDTEQMQPSSWFATRDNNESEDDIAENANSLLDYAKEKGVFSVMLNQNYRSSSASLMSFSSKNFYNSGLDVLDKKGIDSKEAIEVINVDGVWNEGINIPEAKKAIQVTKDLLCQYDSIILLTFNSKQREIIEKRILTAEPELAKAMEPDEEGNPQLSIRNIENIQGDEADVVVMSVVYTPETRMASTYVTKPGGKNALNVAISRAKDKMIVIKSVTSENVQIANTEDFQVFREWLRFLDMTCDEQKRYSISNQNFSEGAGEVDSSFERSVIEFIKENVKTDRKIDILKQYEVGSYFIDIALVDERTREFILGIEVDGYRYHGGMGYNKYLQDYARQMFIESKGFPIYRIREIDFKINKEGIKKDLEELINN</sequence>
<keyword evidence="7" id="KW-1185">Reference proteome</keyword>
<dbReference type="Proteomes" id="UP000232227">
    <property type="component" value="Chromosome"/>
</dbReference>
<keyword evidence="3" id="KW-0378">Hydrolase</keyword>
<evidence type="ECO:0000313" key="7">
    <source>
        <dbReference type="Proteomes" id="UP000232227"/>
    </source>
</evidence>